<dbReference type="EMBL" id="HBFB01037667">
    <property type="protein sequence ID" value="CAD8696976.1"/>
    <property type="molecule type" value="Transcribed_RNA"/>
</dbReference>
<name>A0A7S0S5Y3_9CHLO</name>
<evidence type="ECO:0000313" key="2">
    <source>
        <dbReference type="EMBL" id="CAD8696976.1"/>
    </source>
</evidence>
<feature type="region of interest" description="Disordered" evidence="1">
    <location>
        <begin position="38"/>
        <end position="128"/>
    </location>
</feature>
<accession>A0A7S0S5Y3</accession>
<dbReference type="AlphaFoldDB" id="A0A7S0S5Y3"/>
<organism evidence="2">
    <name type="scientific">Chlamydomonas leiostraca</name>
    <dbReference type="NCBI Taxonomy" id="1034604"/>
    <lineage>
        <taxon>Eukaryota</taxon>
        <taxon>Viridiplantae</taxon>
        <taxon>Chlorophyta</taxon>
        <taxon>core chlorophytes</taxon>
        <taxon>Chlorophyceae</taxon>
        <taxon>CS clade</taxon>
        <taxon>Chlamydomonadales</taxon>
        <taxon>Chlamydomonadaceae</taxon>
        <taxon>Chlamydomonas</taxon>
    </lineage>
</organism>
<sequence>MNKNNMLPTVVRWLEASDQQWDDDMAAARFVSSAVDPSEGFARHSHHSGPPHPPAAPAHAPAGSLYTVLESNPGTAGRMSGSASDPHSFIDIVTGAPAGSNQPAPGLADRQQQQQSGSGHGDCTAQEVQESRSSSFTFCTAAESFYQSVAGTGSTNSVASRDSTCNGTPADYYGRVSISEPISQPPRLQQGAAEPVPHQLLRERMLQQLQQLTLQAQDALARPVATTSGTSARRRGAAAGAAAASSSRGSSVLSSKPSSSRSMGAGRRPHSAGEQQLSSGKEALLYLPIPEHNSNFSLFSTGDGLSGPGPTEQHLKAAALSQMRCVLGVSEEDGEAAVDDLLANFG</sequence>
<feature type="region of interest" description="Disordered" evidence="1">
    <location>
        <begin position="220"/>
        <end position="277"/>
    </location>
</feature>
<proteinExistence type="predicted"/>
<feature type="compositionally biased region" description="Low complexity" evidence="1">
    <location>
        <begin position="220"/>
        <end position="266"/>
    </location>
</feature>
<evidence type="ECO:0000256" key="1">
    <source>
        <dbReference type="SAM" id="MobiDB-lite"/>
    </source>
</evidence>
<protein>
    <submittedName>
        <fullName evidence="2">Uncharacterized protein</fullName>
    </submittedName>
</protein>
<gene>
    <name evidence="2" type="ORF">CLEI1391_LOCUS21163</name>
</gene>
<reference evidence="2" key="1">
    <citation type="submission" date="2021-01" db="EMBL/GenBank/DDBJ databases">
        <authorList>
            <person name="Corre E."/>
            <person name="Pelletier E."/>
            <person name="Niang G."/>
            <person name="Scheremetjew M."/>
            <person name="Finn R."/>
            <person name="Kale V."/>
            <person name="Holt S."/>
            <person name="Cochrane G."/>
            <person name="Meng A."/>
            <person name="Brown T."/>
            <person name="Cohen L."/>
        </authorList>
    </citation>
    <scope>NUCLEOTIDE SEQUENCE</scope>
    <source>
        <strain evidence="2">SAG 11-49</strain>
    </source>
</reference>